<accession>A0ABT7QZQ8</accession>
<dbReference type="Proteomes" id="UP001169069">
    <property type="component" value="Unassembled WGS sequence"/>
</dbReference>
<dbReference type="NCBIfam" id="NF033805">
    <property type="entry name" value="invasion_CiaB"/>
    <property type="match status" value="1"/>
</dbReference>
<evidence type="ECO:0000259" key="2">
    <source>
        <dbReference type="Pfam" id="PF25448"/>
    </source>
</evidence>
<feature type="domain" description="DUF7897" evidence="2">
    <location>
        <begin position="8"/>
        <end position="607"/>
    </location>
</feature>
<dbReference type="Pfam" id="PF25448">
    <property type="entry name" value="DUF7897"/>
    <property type="match status" value="1"/>
</dbReference>
<gene>
    <name evidence="3" type="primary">ciaB</name>
    <name evidence="3" type="ORF">PGH07_09035</name>
</gene>
<evidence type="ECO:0000256" key="1">
    <source>
        <dbReference type="SAM" id="Coils"/>
    </source>
</evidence>
<dbReference type="RefSeq" id="WP_289414119.1">
    <property type="nucleotide sequence ID" value="NZ_JAQIBD010000003.1"/>
</dbReference>
<keyword evidence="4" id="KW-1185">Reference proteome</keyword>
<feature type="coiled-coil region" evidence="1">
    <location>
        <begin position="7"/>
        <end position="71"/>
    </location>
</feature>
<name>A0ABT7QZQ8_9BACT</name>
<comment type="caution">
    <text evidence="3">The sequence shown here is derived from an EMBL/GenBank/DDBJ whole genome shotgun (WGS) entry which is preliminary data.</text>
</comment>
<organism evidence="3 4">
    <name type="scientific">Sulfurovum zhangzhouensis</name>
    <dbReference type="NCBI Taxonomy" id="3019067"/>
    <lineage>
        <taxon>Bacteria</taxon>
        <taxon>Pseudomonadati</taxon>
        <taxon>Campylobacterota</taxon>
        <taxon>Epsilonproteobacteria</taxon>
        <taxon>Campylobacterales</taxon>
        <taxon>Sulfurovaceae</taxon>
        <taxon>Sulfurovum</taxon>
    </lineage>
</organism>
<dbReference type="InterPro" id="IPR057219">
    <property type="entry name" value="DUF7897"/>
</dbReference>
<proteinExistence type="predicted"/>
<reference evidence="3" key="1">
    <citation type="submission" date="2023-01" db="EMBL/GenBank/DDBJ databases">
        <title>Sulfurovum sp. zt1-1 genome assembly.</title>
        <authorList>
            <person name="Wang J."/>
        </authorList>
    </citation>
    <scope>NUCLEOTIDE SEQUENCE</scope>
    <source>
        <strain evidence="3">Zt1-1</strain>
    </source>
</reference>
<protein>
    <submittedName>
        <fullName evidence="3">Invasion protein CiaB</fullName>
    </submittedName>
</protein>
<evidence type="ECO:0000313" key="3">
    <source>
        <dbReference type="EMBL" id="MDM5272325.1"/>
    </source>
</evidence>
<evidence type="ECO:0000313" key="4">
    <source>
        <dbReference type="Proteomes" id="UP001169069"/>
    </source>
</evidence>
<dbReference type="EMBL" id="JAQIBD010000003">
    <property type="protein sequence ID" value="MDM5272325.1"/>
    <property type="molecule type" value="Genomic_DNA"/>
</dbReference>
<keyword evidence="1" id="KW-0175">Coiled coil</keyword>
<sequence>MERKKFVEDLQLVYDELQKRQNELNEYYKLLEGRHAEASKVVNAFLSRLELKDTKENIMAALTRIVNLREDALDQVLQKSGYSQTEIMDKKEEAYLFVSNFHIARHEALISWIEDKKLLTPFYRTIISGVDAVGIAISGWQSAWTAHIINGVNRDLFELFNGDEEQIFEKLQSENLLDLDSTGSVGDRCYSVLHQQKDGSYKRVAYAEAFKEEVKQICNALKLFIDELSGLEDDVYDQKKEWLEYLGTILDAFGHTHPDELITYWANVDRAWMKVTTPIQIGHPLEYYEDHYRKAVALEWDLRIVNPKLQTSSHTRENIISFAKEMAENIGGEAGRIIDKNITQVDETQLYIGQPVLYYGAEFNGLFSAQVVPNDEQVSAELGKKIFAYADFVMESKKSKPVMKLSVETFGEAFIKSQRTLISENPELWHDIYDISTIGHEFGHILWIDSDTEMKMNGTGQFKNIEEFKATTGGLMAFFHNEREEMKEHVVDDLVSRAVGLMAWREVGEVLPYYCEGLIHLDILFRSGVITYQDQIGIDYSKYDAMKEGYIAAYEKLARHYLSKKDAYGYLGEYAEKLGGVFLPVDEKIREFVEYYYKRYKEIGQETVVLN</sequence>